<gene>
    <name evidence="2" type="ORF">DGUA_6G004959</name>
</gene>
<accession>A0A3B0JIH5</accession>
<dbReference type="Pfam" id="PF16013">
    <property type="entry name" value="DUF4781"/>
    <property type="match status" value="2"/>
</dbReference>
<sequence length="495" mass="56097">MAEPPNLTAREVQQVLAEILSHGEDITWDLLLQNQRDILKSKVEEIFNRQFGTSETSRIPDYVWTLRKYTNGQSLSALFFVVIVNGVTDLKKAENSRSWSIHPVFRCRRCVADTDGGMSSSRDCCVMYVDQSGIFEDWDTYLKRTALSPGVMVTCDRGVYKLIDGQVELKTYLITEKMYTRNACFITSESLKAASELPGVHRLYSASSSRYILQVNEVEHIRASDKVLYLLLRRVDGEKVDTPSARLLSESLVLFTHSVNNFRLASEMVNKATYRTSLSSYVQNTFKKISEEAKAMESSTQGRLDLIRSVNEVPTKKELEKLLKTSGVGGHISGEPKLPAEPSKVPPNLLQIRSININGQDIQLADYGEAIIANISSAESFEDLITSMAEHWKPDMCKLVLRMTQTFVESTKKEFWLKYHLPTESVLYQIIRQTLKLHASLDHKEVSEALPDILRSVRCYFASRSPLCPPEFLKKCPKCVGYYNEGTRQVTESDV</sequence>
<feature type="domain" description="DUF4781" evidence="1">
    <location>
        <begin position="226"/>
        <end position="311"/>
    </location>
</feature>
<dbReference type="PANTHER" id="PTHR21115">
    <property type="entry name" value="GH06117P-RELATED"/>
    <property type="match status" value="1"/>
</dbReference>
<dbReference type="OrthoDB" id="7851749at2759"/>
<dbReference type="EMBL" id="OUUW01000005">
    <property type="protein sequence ID" value="SPP80112.1"/>
    <property type="molecule type" value="Genomic_DNA"/>
</dbReference>
<evidence type="ECO:0000313" key="2">
    <source>
        <dbReference type="EMBL" id="SPP80112.1"/>
    </source>
</evidence>
<feature type="domain" description="DUF4781" evidence="1">
    <location>
        <begin position="102"/>
        <end position="200"/>
    </location>
</feature>
<reference evidence="3" key="1">
    <citation type="submission" date="2018-01" db="EMBL/GenBank/DDBJ databases">
        <authorList>
            <person name="Alioto T."/>
            <person name="Alioto T."/>
        </authorList>
    </citation>
    <scope>NUCLEOTIDE SEQUENCE [LARGE SCALE GENOMIC DNA]</scope>
</reference>
<keyword evidence="3" id="KW-1185">Reference proteome</keyword>
<evidence type="ECO:0000313" key="3">
    <source>
        <dbReference type="Proteomes" id="UP000268350"/>
    </source>
</evidence>
<dbReference type="AlphaFoldDB" id="A0A3B0JIH5"/>
<dbReference type="PANTHER" id="PTHR21115:SF0">
    <property type="entry name" value="GH06117P-RELATED"/>
    <property type="match status" value="1"/>
</dbReference>
<evidence type="ECO:0000259" key="1">
    <source>
        <dbReference type="Pfam" id="PF16013"/>
    </source>
</evidence>
<dbReference type="OMA" id="CISKHHP"/>
<name>A0A3B0JIH5_DROGU</name>
<proteinExistence type="predicted"/>
<protein>
    <recommendedName>
        <fullName evidence="1">DUF4781 domain-containing protein</fullName>
    </recommendedName>
</protein>
<dbReference type="InterPro" id="IPR031962">
    <property type="entry name" value="DUF4781"/>
</dbReference>
<organism evidence="2 3">
    <name type="scientific">Drosophila guanche</name>
    <name type="common">Fruit fly</name>
    <dbReference type="NCBI Taxonomy" id="7266"/>
    <lineage>
        <taxon>Eukaryota</taxon>
        <taxon>Metazoa</taxon>
        <taxon>Ecdysozoa</taxon>
        <taxon>Arthropoda</taxon>
        <taxon>Hexapoda</taxon>
        <taxon>Insecta</taxon>
        <taxon>Pterygota</taxon>
        <taxon>Neoptera</taxon>
        <taxon>Endopterygota</taxon>
        <taxon>Diptera</taxon>
        <taxon>Brachycera</taxon>
        <taxon>Muscomorpha</taxon>
        <taxon>Ephydroidea</taxon>
        <taxon>Drosophilidae</taxon>
        <taxon>Drosophila</taxon>
        <taxon>Sophophora</taxon>
    </lineage>
</organism>
<dbReference type="Proteomes" id="UP000268350">
    <property type="component" value="Unassembled WGS sequence"/>
</dbReference>